<keyword evidence="1" id="KW-0812">Transmembrane</keyword>
<proteinExistence type="predicted"/>
<gene>
    <name evidence="2" type="ORF">NCTC10295_02079</name>
</gene>
<name>A0A378ULA9_BERDE</name>
<evidence type="ECO:0000256" key="1">
    <source>
        <dbReference type="SAM" id="Phobius"/>
    </source>
</evidence>
<keyword evidence="1" id="KW-1133">Transmembrane helix</keyword>
<dbReference type="Proteomes" id="UP000254651">
    <property type="component" value="Unassembled WGS sequence"/>
</dbReference>
<organism evidence="2 3">
    <name type="scientific">Bergeriella denitrificans</name>
    <name type="common">Neisseria denitrificans</name>
    <dbReference type="NCBI Taxonomy" id="494"/>
    <lineage>
        <taxon>Bacteria</taxon>
        <taxon>Pseudomonadati</taxon>
        <taxon>Pseudomonadota</taxon>
        <taxon>Betaproteobacteria</taxon>
        <taxon>Neisseriales</taxon>
        <taxon>Neisseriaceae</taxon>
        <taxon>Bergeriella</taxon>
    </lineage>
</organism>
<sequence length="31" mass="3528">MKQTTSKGCFRLKLSTVIKAILMLVLLFSQE</sequence>
<feature type="transmembrane region" description="Helical" evidence="1">
    <location>
        <begin position="12"/>
        <end position="29"/>
    </location>
</feature>
<evidence type="ECO:0000313" key="3">
    <source>
        <dbReference type="Proteomes" id="UP000254651"/>
    </source>
</evidence>
<dbReference type="EMBL" id="UGQS01000002">
    <property type="protein sequence ID" value="STZ77262.1"/>
    <property type="molecule type" value="Genomic_DNA"/>
</dbReference>
<keyword evidence="3" id="KW-1185">Reference proteome</keyword>
<dbReference type="AlphaFoldDB" id="A0A378ULA9"/>
<evidence type="ECO:0000313" key="2">
    <source>
        <dbReference type="EMBL" id="STZ77262.1"/>
    </source>
</evidence>
<keyword evidence="1" id="KW-0472">Membrane</keyword>
<protein>
    <submittedName>
        <fullName evidence="2">Uncharacterized protein</fullName>
    </submittedName>
</protein>
<reference evidence="2 3" key="1">
    <citation type="submission" date="2018-06" db="EMBL/GenBank/DDBJ databases">
        <authorList>
            <consortium name="Pathogen Informatics"/>
            <person name="Doyle S."/>
        </authorList>
    </citation>
    <scope>NUCLEOTIDE SEQUENCE [LARGE SCALE GENOMIC DNA]</scope>
    <source>
        <strain evidence="2 3">NCTC10295</strain>
    </source>
</reference>
<accession>A0A378ULA9</accession>